<dbReference type="PANTHER" id="PTHR47706:SF9">
    <property type="entry name" value="NMRA-LIKE DOMAIN-CONTAINING PROTEIN-RELATED"/>
    <property type="match status" value="1"/>
</dbReference>
<dbReference type="Gene3D" id="3.90.25.10">
    <property type="entry name" value="UDP-galactose 4-epimerase, domain 1"/>
    <property type="match status" value="2"/>
</dbReference>
<feature type="domain" description="NmrA-like" evidence="3">
    <location>
        <begin position="6"/>
        <end position="298"/>
    </location>
</feature>
<keyword evidence="2" id="KW-0560">Oxidoreductase</keyword>
<dbReference type="InterPro" id="IPR036291">
    <property type="entry name" value="NAD(P)-bd_dom_sf"/>
</dbReference>
<dbReference type="InterPro" id="IPR051609">
    <property type="entry name" value="NmrA/Isoflavone_reductase-like"/>
</dbReference>
<dbReference type="Pfam" id="PF05368">
    <property type="entry name" value="NmrA"/>
    <property type="match status" value="1"/>
</dbReference>
<evidence type="ECO:0000313" key="4">
    <source>
        <dbReference type="EMBL" id="KAL0574615.1"/>
    </source>
</evidence>
<dbReference type="InterPro" id="IPR008030">
    <property type="entry name" value="NmrA-like"/>
</dbReference>
<protein>
    <recommendedName>
        <fullName evidence="3">NmrA-like domain-containing protein</fullName>
    </recommendedName>
</protein>
<dbReference type="EMBL" id="JBAHYK010000381">
    <property type="protein sequence ID" value="KAL0574615.1"/>
    <property type="molecule type" value="Genomic_DNA"/>
</dbReference>
<keyword evidence="5" id="KW-1185">Reference proteome</keyword>
<organism evidence="4 5">
    <name type="scientific">Marasmius crinis-equi</name>
    <dbReference type="NCBI Taxonomy" id="585013"/>
    <lineage>
        <taxon>Eukaryota</taxon>
        <taxon>Fungi</taxon>
        <taxon>Dikarya</taxon>
        <taxon>Basidiomycota</taxon>
        <taxon>Agaricomycotina</taxon>
        <taxon>Agaricomycetes</taxon>
        <taxon>Agaricomycetidae</taxon>
        <taxon>Agaricales</taxon>
        <taxon>Marasmiineae</taxon>
        <taxon>Marasmiaceae</taxon>
        <taxon>Marasmius</taxon>
    </lineage>
</organism>
<evidence type="ECO:0000256" key="1">
    <source>
        <dbReference type="ARBA" id="ARBA00022857"/>
    </source>
</evidence>
<reference evidence="4 5" key="1">
    <citation type="submission" date="2024-02" db="EMBL/GenBank/DDBJ databases">
        <title>A draft genome for the cacao thread blight pathogen Marasmius crinis-equi.</title>
        <authorList>
            <person name="Cohen S.P."/>
            <person name="Baruah I.K."/>
            <person name="Amoako-Attah I."/>
            <person name="Bukari Y."/>
            <person name="Meinhardt L.W."/>
            <person name="Bailey B.A."/>
        </authorList>
    </citation>
    <scope>NUCLEOTIDE SEQUENCE [LARGE SCALE GENOMIC DNA]</scope>
    <source>
        <strain evidence="4 5">GH-76</strain>
    </source>
</reference>
<dbReference type="SUPFAM" id="SSF51735">
    <property type="entry name" value="NAD(P)-binding Rossmann-fold domains"/>
    <property type="match status" value="2"/>
</dbReference>
<dbReference type="PANTHER" id="PTHR47706">
    <property type="entry name" value="NMRA-LIKE FAMILY PROTEIN"/>
    <property type="match status" value="1"/>
</dbReference>
<proteinExistence type="predicted"/>
<keyword evidence="1" id="KW-0521">NADP</keyword>
<gene>
    <name evidence="4" type="ORF">V5O48_007341</name>
</gene>
<evidence type="ECO:0000256" key="2">
    <source>
        <dbReference type="ARBA" id="ARBA00023002"/>
    </source>
</evidence>
<comment type="caution">
    <text evidence="4">The sequence shown here is derived from an EMBL/GenBank/DDBJ whole genome shotgun (WGS) entry which is preliminary data.</text>
</comment>
<sequence>MSSISKQVVFLVGATGYTGTSIARTLGKEPEKFDLKALIRPSSLNKPVVRELKNLGAEIIPGDIVDDTQETLEEHLRKVDTLIITTIPQVAEQQNKILLAAKRTGVKRVIPSDFGPAAPPGIFKLHDAKLKTRQFIIENNIPHTFIQVGWWASLLLPQPHSVDSTPGVNVLTKQFHGTGKVKTTYTILDRVGEFVARIITDSRTLNQTVQTWDGEATLEEAYAVGSKITGENFDDYPRIPAEEVESRAQGNSAYAFAYEYTRSLYVRGDNTVGKAVASGALDARVLYPDYVPHPLEEFAKELKELGVEIIAGDIVDDTQETIEKHLRNVDTLIISTIPWAADQQNKVPLAAKRADVKRVVPSEFGPSAPPGIFALHDSKLQTRKFIIENNIPYTFIQVGWWASLLLPHPHSVESHPAINLLTKQFYGTGKVKTAYTVLDRIGEFVSRIISDPRTLNQTVQTWDGEATLEEAFAIASEATGENFDDYLRVSAEETESRAEAKDGSSPAYGYSRLLYVRGENTIEKAVARGALDARALYPDYAPYLLDEFAKEYYSDYSKIGYFYQQ</sequence>
<name>A0ABR3FH67_9AGAR</name>
<dbReference type="Gene3D" id="3.40.50.720">
    <property type="entry name" value="NAD(P)-binding Rossmann-like Domain"/>
    <property type="match status" value="2"/>
</dbReference>
<accession>A0ABR3FH67</accession>
<evidence type="ECO:0000259" key="3">
    <source>
        <dbReference type="Pfam" id="PF05368"/>
    </source>
</evidence>
<evidence type="ECO:0000313" key="5">
    <source>
        <dbReference type="Proteomes" id="UP001465976"/>
    </source>
</evidence>
<dbReference type="Proteomes" id="UP001465976">
    <property type="component" value="Unassembled WGS sequence"/>
</dbReference>